<keyword evidence="2" id="KW-0472">Membrane</keyword>
<dbReference type="OrthoDB" id="9797543at2"/>
<dbReference type="AlphaFoldDB" id="A0A238XX65"/>
<accession>A0A238XX65</accession>
<dbReference type="RefSeq" id="WP_089271356.1">
    <property type="nucleotide sequence ID" value="NZ_FZOC01000001.1"/>
</dbReference>
<organism evidence="4 5">
    <name type="scientific">Humidesulfovibrio mexicanus</name>
    <dbReference type="NCBI Taxonomy" id="147047"/>
    <lineage>
        <taxon>Bacteria</taxon>
        <taxon>Pseudomonadati</taxon>
        <taxon>Thermodesulfobacteriota</taxon>
        <taxon>Desulfovibrionia</taxon>
        <taxon>Desulfovibrionales</taxon>
        <taxon>Desulfovibrionaceae</taxon>
        <taxon>Humidesulfovibrio</taxon>
    </lineage>
</organism>
<reference evidence="4 5" key="1">
    <citation type="submission" date="2017-06" db="EMBL/GenBank/DDBJ databases">
        <authorList>
            <person name="Kim H.J."/>
            <person name="Triplett B.A."/>
        </authorList>
    </citation>
    <scope>NUCLEOTIDE SEQUENCE [LARGE SCALE GENOMIC DNA]</scope>
    <source>
        <strain evidence="4 5">DSM 13116</strain>
    </source>
</reference>
<dbReference type="InterPro" id="IPR010982">
    <property type="entry name" value="Lambda_DNA-bd_dom_sf"/>
</dbReference>
<dbReference type="EMBL" id="FZOC01000001">
    <property type="protein sequence ID" value="SNR63280.1"/>
    <property type="molecule type" value="Genomic_DNA"/>
</dbReference>
<evidence type="ECO:0000313" key="5">
    <source>
        <dbReference type="Proteomes" id="UP000198324"/>
    </source>
</evidence>
<feature type="transmembrane region" description="Helical" evidence="2">
    <location>
        <begin position="149"/>
        <end position="166"/>
    </location>
</feature>
<dbReference type="Proteomes" id="UP000198324">
    <property type="component" value="Unassembled WGS sequence"/>
</dbReference>
<keyword evidence="5" id="KW-1185">Reference proteome</keyword>
<keyword evidence="2" id="KW-0812">Transmembrane</keyword>
<dbReference type="Pfam" id="PF13464">
    <property type="entry name" value="RodZ_C"/>
    <property type="match status" value="1"/>
</dbReference>
<dbReference type="Gene3D" id="1.10.260.40">
    <property type="entry name" value="lambda repressor-like DNA-binding domains"/>
    <property type="match status" value="1"/>
</dbReference>
<name>A0A238XX65_9BACT</name>
<gene>
    <name evidence="4" type="ORF">SAMN04488503_0490</name>
</gene>
<dbReference type="PANTHER" id="PTHR34475:SF1">
    <property type="entry name" value="CYTOSKELETON PROTEIN RODZ"/>
    <property type="match status" value="1"/>
</dbReference>
<evidence type="ECO:0000256" key="2">
    <source>
        <dbReference type="SAM" id="Phobius"/>
    </source>
</evidence>
<feature type="region of interest" description="Disordered" evidence="1">
    <location>
        <begin position="78"/>
        <end position="144"/>
    </location>
</feature>
<evidence type="ECO:0000256" key="1">
    <source>
        <dbReference type="SAM" id="MobiDB-lite"/>
    </source>
</evidence>
<evidence type="ECO:0000259" key="3">
    <source>
        <dbReference type="Pfam" id="PF13464"/>
    </source>
</evidence>
<feature type="compositionally biased region" description="Low complexity" evidence="1">
    <location>
        <begin position="104"/>
        <end position="119"/>
    </location>
</feature>
<protein>
    <submittedName>
        <fullName evidence="4">Cytoskeleton protein RodZ</fullName>
    </submittedName>
</protein>
<dbReference type="InterPro" id="IPR025194">
    <property type="entry name" value="RodZ-like_C"/>
</dbReference>
<proteinExistence type="predicted"/>
<dbReference type="GO" id="GO:0003677">
    <property type="term" value="F:DNA binding"/>
    <property type="evidence" value="ECO:0007669"/>
    <property type="project" value="InterPro"/>
</dbReference>
<keyword evidence="2" id="KW-1133">Transmembrane helix</keyword>
<dbReference type="Pfam" id="PF13413">
    <property type="entry name" value="HTH_25"/>
    <property type="match status" value="1"/>
</dbReference>
<feature type="domain" description="Cytoskeleton protein RodZ-like C-terminal" evidence="3">
    <location>
        <begin position="286"/>
        <end position="346"/>
    </location>
</feature>
<dbReference type="InterPro" id="IPR050400">
    <property type="entry name" value="Bact_Cytoskel_RodZ"/>
</dbReference>
<evidence type="ECO:0000313" key="4">
    <source>
        <dbReference type="EMBL" id="SNR63280.1"/>
    </source>
</evidence>
<sequence length="351" mass="37251">MNLQELGGLLKIERERRGLSVRDVMDATKISRRNLVALEDGQVGQLPHPVYLKGYVRNYARLVGLDAEPLVAVVDQQSDGDSGYIPQRPTPAASAEPLAEERGVVSQNDVADADAVSAPPQAPKGGEAEDEGRSAPGTPLSKPDKPRRLWPWLLLLAMIGLGVLTFNQCQRIRSEMDQQPPVAANATEDNATASNATEAAAADVNATDTAAFAEPSAATSPDANASAAPLVPVFEPSVAPAPAATQGQPTVPMSSVEVSRKQQNAPETPASAMQELVVIAKPGSICWVEVSEGQRRKTFIIRDGDSRRFEFAKLARVRLGNAGGVSFRLNGSPYPYEGQRGQTATLEIGGR</sequence>
<dbReference type="PANTHER" id="PTHR34475">
    <property type="match status" value="1"/>
</dbReference>